<comment type="caution">
    <text evidence="1">The sequence shown here is derived from an EMBL/GenBank/DDBJ whole genome shotgun (WGS) entry which is preliminary data.</text>
</comment>
<dbReference type="EMBL" id="JANBVO010000007">
    <property type="protein sequence ID" value="KAJ9150850.1"/>
    <property type="molecule type" value="Genomic_DNA"/>
</dbReference>
<dbReference type="Proteomes" id="UP001174694">
    <property type="component" value="Unassembled WGS sequence"/>
</dbReference>
<evidence type="ECO:0000313" key="2">
    <source>
        <dbReference type="Proteomes" id="UP001174694"/>
    </source>
</evidence>
<name>A0AA38RMI4_9PEZI</name>
<gene>
    <name evidence="1" type="ORF">NKR23_g3434</name>
</gene>
<reference evidence="1" key="1">
    <citation type="submission" date="2022-07" db="EMBL/GenBank/DDBJ databases">
        <title>Fungi with potential for degradation of polypropylene.</title>
        <authorList>
            <person name="Gostincar C."/>
        </authorList>
    </citation>
    <scope>NUCLEOTIDE SEQUENCE</scope>
    <source>
        <strain evidence="1">EXF-13308</strain>
    </source>
</reference>
<keyword evidence="2" id="KW-1185">Reference proteome</keyword>
<accession>A0AA38RMI4</accession>
<evidence type="ECO:0000313" key="1">
    <source>
        <dbReference type="EMBL" id="KAJ9150850.1"/>
    </source>
</evidence>
<sequence>MNLSRDMLVHFQRVCCKCNKDEHTCKCRHKKDTNCLSCWKANVHGEPLIAHSGLLAEGGPWSRKQDALGEDYDRCAAEMRAAQATVFRCERARDDAYESGRCVGVFSDALREEIALLSRRVSDARAELHFKKAAVSMASAAEDEFKGFMLSQAQVEF</sequence>
<dbReference type="AlphaFoldDB" id="A0AA38RMI4"/>
<proteinExistence type="predicted"/>
<organism evidence="1 2">
    <name type="scientific">Pleurostoma richardsiae</name>
    <dbReference type="NCBI Taxonomy" id="41990"/>
    <lineage>
        <taxon>Eukaryota</taxon>
        <taxon>Fungi</taxon>
        <taxon>Dikarya</taxon>
        <taxon>Ascomycota</taxon>
        <taxon>Pezizomycotina</taxon>
        <taxon>Sordariomycetes</taxon>
        <taxon>Sordariomycetidae</taxon>
        <taxon>Calosphaeriales</taxon>
        <taxon>Pleurostomataceae</taxon>
        <taxon>Pleurostoma</taxon>
    </lineage>
</organism>
<protein>
    <submittedName>
        <fullName evidence="1">Uncharacterized protein</fullName>
    </submittedName>
</protein>